<evidence type="ECO:0000313" key="3">
    <source>
        <dbReference type="Proteomes" id="UP000265566"/>
    </source>
</evidence>
<organism evidence="2 3">
    <name type="scientific">Medicago truncatula</name>
    <name type="common">Barrel medic</name>
    <name type="synonym">Medicago tribuloides</name>
    <dbReference type="NCBI Taxonomy" id="3880"/>
    <lineage>
        <taxon>Eukaryota</taxon>
        <taxon>Viridiplantae</taxon>
        <taxon>Streptophyta</taxon>
        <taxon>Embryophyta</taxon>
        <taxon>Tracheophyta</taxon>
        <taxon>Spermatophyta</taxon>
        <taxon>Magnoliopsida</taxon>
        <taxon>eudicotyledons</taxon>
        <taxon>Gunneridae</taxon>
        <taxon>Pentapetalae</taxon>
        <taxon>rosids</taxon>
        <taxon>fabids</taxon>
        <taxon>Fabales</taxon>
        <taxon>Fabaceae</taxon>
        <taxon>Papilionoideae</taxon>
        <taxon>50 kb inversion clade</taxon>
        <taxon>NPAAA clade</taxon>
        <taxon>Hologalegina</taxon>
        <taxon>IRL clade</taxon>
        <taxon>Trifolieae</taxon>
        <taxon>Medicago</taxon>
    </lineage>
</organism>
<dbReference type="AlphaFoldDB" id="A0A396JR34"/>
<feature type="domain" description="Reverse transcriptase zinc-binding" evidence="1">
    <location>
        <begin position="211"/>
        <end position="263"/>
    </location>
</feature>
<dbReference type="PANTHER" id="PTHR33116">
    <property type="entry name" value="REVERSE TRANSCRIPTASE ZINC-BINDING DOMAIN-CONTAINING PROTEIN-RELATED-RELATED"/>
    <property type="match status" value="1"/>
</dbReference>
<dbReference type="PANTHER" id="PTHR33116:SF80">
    <property type="entry name" value="REVERSE TRANSCRIPTASE ZINC-BINDING DOMAIN-CONTAINING PROTEIN"/>
    <property type="match status" value="1"/>
</dbReference>
<dbReference type="Pfam" id="PF13966">
    <property type="entry name" value="zf-RVT"/>
    <property type="match status" value="1"/>
</dbReference>
<gene>
    <name evidence="2" type="ORF">MtrunA17_Chr1g0174311</name>
</gene>
<evidence type="ECO:0000259" key="1">
    <source>
        <dbReference type="Pfam" id="PF13966"/>
    </source>
</evidence>
<dbReference type="InterPro" id="IPR026960">
    <property type="entry name" value="RVT-Znf"/>
</dbReference>
<sequence length="265" mass="31111">MLIHTMSIYSWPISLLREMERWIKNFIWSGDIHKKKMVTVAWKKVCADYDEGGLGIRSLVCLNAASNMKICWDLFQSEEQWAQVLRSRVIRNSTCIHHHVYSSIWSGAKTEFQNLIDNSNWLVGDGDTINCWLDNWCGETLVDLFDIDSQQLNMLPKKLRNYMQNFNWCFPDDILSLFPDMRLLASKVTIPKHCIRDKLIWKHSNNGELTLQDAYKFKKTNFPKVNWAKHIWSPDIPPSKALLVWRFMLNKLPTDDNLMNKGCNL</sequence>
<dbReference type="Proteomes" id="UP000265566">
    <property type="component" value="Chromosome 1"/>
</dbReference>
<name>A0A396JR34_MEDTR</name>
<protein>
    <recommendedName>
        <fullName evidence="1">Reverse transcriptase zinc-binding domain-containing protein</fullName>
    </recommendedName>
</protein>
<dbReference type="EMBL" id="PSQE01000001">
    <property type="protein sequence ID" value="RHN79181.1"/>
    <property type="molecule type" value="Genomic_DNA"/>
</dbReference>
<reference evidence="3" key="1">
    <citation type="journal article" date="2018" name="Nat. Plants">
        <title>Whole-genome landscape of Medicago truncatula symbiotic genes.</title>
        <authorList>
            <person name="Pecrix Y."/>
            <person name="Staton S.E."/>
            <person name="Sallet E."/>
            <person name="Lelandais-Briere C."/>
            <person name="Moreau S."/>
            <person name="Carrere S."/>
            <person name="Blein T."/>
            <person name="Jardinaud M.F."/>
            <person name="Latrasse D."/>
            <person name="Zouine M."/>
            <person name="Zahm M."/>
            <person name="Kreplak J."/>
            <person name="Mayjonade B."/>
            <person name="Satge C."/>
            <person name="Perez M."/>
            <person name="Cauet S."/>
            <person name="Marande W."/>
            <person name="Chantry-Darmon C."/>
            <person name="Lopez-Roques C."/>
            <person name="Bouchez O."/>
            <person name="Berard A."/>
            <person name="Debelle F."/>
            <person name="Munos S."/>
            <person name="Bendahmane A."/>
            <person name="Berges H."/>
            <person name="Niebel A."/>
            <person name="Buitink J."/>
            <person name="Frugier F."/>
            <person name="Benhamed M."/>
            <person name="Crespi M."/>
            <person name="Gouzy J."/>
            <person name="Gamas P."/>
        </authorList>
    </citation>
    <scope>NUCLEOTIDE SEQUENCE [LARGE SCALE GENOMIC DNA]</scope>
    <source>
        <strain evidence="3">cv. Jemalong A17</strain>
    </source>
</reference>
<proteinExistence type="predicted"/>
<evidence type="ECO:0000313" key="2">
    <source>
        <dbReference type="EMBL" id="RHN79181.1"/>
    </source>
</evidence>
<comment type="caution">
    <text evidence="2">The sequence shown here is derived from an EMBL/GenBank/DDBJ whole genome shotgun (WGS) entry which is preliminary data.</text>
</comment>
<accession>A0A396JR34</accession>
<dbReference type="Gramene" id="rna2914">
    <property type="protein sequence ID" value="RHN79181.1"/>
    <property type="gene ID" value="gene2914"/>
</dbReference>